<comment type="caution">
    <text evidence="1">The sequence shown here is derived from an EMBL/GenBank/DDBJ whole genome shotgun (WGS) entry which is preliminary data.</text>
</comment>
<protein>
    <submittedName>
        <fullName evidence="1">GLPGLI family protein</fullName>
    </submittedName>
</protein>
<dbReference type="EMBL" id="JAULBC010000011">
    <property type="protein sequence ID" value="MEX6690955.1"/>
    <property type="molecule type" value="Genomic_DNA"/>
</dbReference>
<dbReference type="Pfam" id="PF22252">
    <property type="entry name" value="PNGase_F-II_N"/>
    <property type="match status" value="1"/>
</dbReference>
<evidence type="ECO:0000313" key="2">
    <source>
        <dbReference type="Proteomes" id="UP001560573"/>
    </source>
</evidence>
<gene>
    <name evidence="1" type="ORF">QTN47_25830</name>
</gene>
<reference evidence="1 2" key="1">
    <citation type="submission" date="2023-07" db="EMBL/GenBank/DDBJ databases">
        <authorList>
            <person name="Lian W.-H."/>
        </authorList>
    </citation>
    <scope>NUCLEOTIDE SEQUENCE [LARGE SCALE GENOMIC DNA]</scope>
    <source>
        <strain evidence="1 2">SYSU DXS3180</strain>
    </source>
</reference>
<accession>A0ABV3ZN58</accession>
<dbReference type="NCBIfam" id="TIGR01200">
    <property type="entry name" value="GLPGLI"/>
    <property type="match status" value="1"/>
</dbReference>
<dbReference type="InterPro" id="IPR005901">
    <property type="entry name" value="GLPGLI"/>
</dbReference>
<dbReference type="Proteomes" id="UP001560573">
    <property type="component" value="Unassembled WGS sequence"/>
</dbReference>
<proteinExistence type="predicted"/>
<sequence>MKSEHLKYYLIFSTVLFVNIVAAQGEFSQLKVVYEFKHVRDLRQKNSPYISDMVLSIGKTSSIYTSQFLYSVNLENKNDSSGNARKGAGVSAGRHVEREMAIGPAIEVTKYGIAEIQEIYKDFSDQKMEINANLGIKLLYVESPVPKINWEFQSDKKKIGEYNCQKATCHFGGRKYEAWFTPELPYRDGPWKLNGLPGLVLEASDSTNEIAFKFKNLVHNNLKQEFVRPFLHSDYANKISVKDYNKLTAAFLSDPETFTLTGLPGGVKIFFVDIEGGTSVENNTYKIKKFNPLEKTL</sequence>
<name>A0ABV3ZN58_9BACT</name>
<organism evidence="1 2">
    <name type="scientific">Danxiaibacter flavus</name>
    <dbReference type="NCBI Taxonomy" id="3049108"/>
    <lineage>
        <taxon>Bacteria</taxon>
        <taxon>Pseudomonadati</taxon>
        <taxon>Bacteroidota</taxon>
        <taxon>Chitinophagia</taxon>
        <taxon>Chitinophagales</taxon>
        <taxon>Chitinophagaceae</taxon>
        <taxon>Danxiaibacter</taxon>
    </lineage>
</organism>
<dbReference type="RefSeq" id="WP_369332371.1">
    <property type="nucleotide sequence ID" value="NZ_JAULBC010000011.1"/>
</dbReference>
<keyword evidence="2" id="KW-1185">Reference proteome</keyword>
<evidence type="ECO:0000313" key="1">
    <source>
        <dbReference type="EMBL" id="MEX6690955.1"/>
    </source>
</evidence>